<dbReference type="PANTHER" id="PTHR45694">
    <property type="entry name" value="GLUTAREDOXIN 2"/>
    <property type="match status" value="1"/>
</dbReference>
<dbReference type="AlphaFoldDB" id="A0A840I3K9"/>
<keyword evidence="10" id="KW-1185">Reference proteome</keyword>
<accession>A0A840I3K9</accession>
<evidence type="ECO:0000256" key="2">
    <source>
        <dbReference type="ARBA" id="ARBA00007787"/>
    </source>
</evidence>
<comment type="function">
    <text evidence="1 7">Has a glutathione-disulfide oxidoreductase activity in the presence of NADPH and glutathione reductase. Reduces low molecular weight disulfides and proteins.</text>
</comment>
<dbReference type="GO" id="GO:0015038">
    <property type="term" value="F:glutathione disulfide oxidoreductase activity"/>
    <property type="evidence" value="ECO:0007669"/>
    <property type="project" value="UniProtKB-UniRule"/>
</dbReference>
<comment type="caution">
    <text evidence="9">The sequence shown here is derived from an EMBL/GenBank/DDBJ whole genome shotgun (WGS) entry which is preliminary data.</text>
</comment>
<evidence type="ECO:0000313" key="9">
    <source>
        <dbReference type="EMBL" id="MBB4658794.1"/>
    </source>
</evidence>
<dbReference type="Gene3D" id="3.40.30.10">
    <property type="entry name" value="Glutaredoxin"/>
    <property type="match status" value="1"/>
</dbReference>
<dbReference type="PANTHER" id="PTHR45694:SF18">
    <property type="entry name" value="GLUTAREDOXIN-1-RELATED"/>
    <property type="match status" value="1"/>
</dbReference>
<evidence type="ECO:0000256" key="3">
    <source>
        <dbReference type="ARBA" id="ARBA00022448"/>
    </source>
</evidence>
<evidence type="ECO:0000256" key="1">
    <source>
        <dbReference type="ARBA" id="ARBA00002549"/>
    </source>
</evidence>
<dbReference type="PROSITE" id="PS00195">
    <property type="entry name" value="GLUTAREDOXIN_1"/>
    <property type="match status" value="1"/>
</dbReference>
<evidence type="ECO:0000313" key="10">
    <source>
        <dbReference type="Proteomes" id="UP000563524"/>
    </source>
</evidence>
<dbReference type="PRINTS" id="PR00160">
    <property type="entry name" value="GLUTAREDOXIN"/>
</dbReference>
<comment type="similarity">
    <text evidence="2 7">Belongs to the glutaredoxin family.</text>
</comment>
<feature type="domain" description="Glutaredoxin" evidence="8">
    <location>
        <begin position="4"/>
        <end position="64"/>
    </location>
</feature>
<dbReference type="InterPro" id="IPR002109">
    <property type="entry name" value="Glutaredoxin"/>
</dbReference>
<dbReference type="Proteomes" id="UP000563524">
    <property type="component" value="Unassembled WGS sequence"/>
</dbReference>
<dbReference type="GO" id="GO:0005737">
    <property type="term" value="C:cytoplasm"/>
    <property type="evidence" value="ECO:0007669"/>
    <property type="project" value="TreeGrafter"/>
</dbReference>
<evidence type="ECO:0000256" key="4">
    <source>
        <dbReference type="ARBA" id="ARBA00022982"/>
    </source>
</evidence>
<dbReference type="EMBL" id="JACHOB010000002">
    <property type="protein sequence ID" value="MBB4658794.1"/>
    <property type="molecule type" value="Genomic_DNA"/>
</dbReference>
<dbReference type="InterPro" id="IPR036249">
    <property type="entry name" value="Thioredoxin-like_sf"/>
</dbReference>
<dbReference type="CDD" id="cd03418">
    <property type="entry name" value="GRX_GRXb_1_3_like"/>
    <property type="match status" value="1"/>
</dbReference>
<keyword evidence="6 7" id="KW-0676">Redox-active center</keyword>
<dbReference type="InterPro" id="IPR011767">
    <property type="entry name" value="GLR_AS"/>
</dbReference>
<dbReference type="NCBIfam" id="TIGR02181">
    <property type="entry name" value="GRX_bact"/>
    <property type="match status" value="1"/>
</dbReference>
<keyword evidence="7" id="KW-0963">Cytoplasm</keyword>
<organism evidence="9 10">
    <name type="scientific">Parvularcula dongshanensis</name>
    <dbReference type="NCBI Taxonomy" id="1173995"/>
    <lineage>
        <taxon>Bacteria</taxon>
        <taxon>Pseudomonadati</taxon>
        <taxon>Pseudomonadota</taxon>
        <taxon>Alphaproteobacteria</taxon>
        <taxon>Parvularculales</taxon>
        <taxon>Parvularculaceae</taxon>
        <taxon>Parvularcula</taxon>
    </lineage>
</organism>
<evidence type="ECO:0000256" key="5">
    <source>
        <dbReference type="ARBA" id="ARBA00023157"/>
    </source>
</evidence>
<dbReference type="InterPro" id="IPR011900">
    <property type="entry name" value="GRX_bact"/>
</dbReference>
<name>A0A840I3K9_9PROT</name>
<keyword evidence="4 7" id="KW-0249">Electron transport</keyword>
<dbReference type="Pfam" id="PF00462">
    <property type="entry name" value="Glutaredoxin"/>
    <property type="match status" value="1"/>
</dbReference>
<dbReference type="RefSeq" id="WP_183816972.1">
    <property type="nucleotide sequence ID" value="NZ_JACHOB010000002.1"/>
</dbReference>
<keyword evidence="3 7" id="KW-0813">Transport</keyword>
<dbReference type="SUPFAM" id="SSF52833">
    <property type="entry name" value="Thioredoxin-like"/>
    <property type="match status" value="1"/>
</dbReference>
<keyword evidence="5" id="KW-1015">Disulfide bond</keyword>
<evidence type="ECO:0000259" key="8">
    <source>
        <dbReference type="Pfam" id="PF00462"/>
    </source>
</evidence>
<evidence type="ECO:0000256" key="6">
    <source>
        <dbReference type="ARBA" id="ARBA00023284"/>
    </source>
</evidence>
<dbReference type="InterPro" id="IPR014025">
    <property type="entry name" value="Glutaredoxin_subgr"/>
</dbReference>
<dbReference type="PROSITE" id="PS51354">
    <property type="entry name" value="GLUTAREDOXIN_2"/>
    <property type="match status" value="1"/>
</dbReference>
<gene>
    <name evidence="9" type="ORF">GGQ59_001308</name>
</gene>
<dbReference type="GO" id="GO:0034599">
    <property type="term" value="P:cellular response to oxidative stress"/>
    <property type="evidence" value="ECO:0007669"/>
    <property type="project" value="TreeGrafter"/>
</dbReference>
<sequence>MKPVTLYTKAFCPYCARAEKLLKQKGVDFTDIPAAFDREKKAEMVQRSGGRATFPQIFIGDTHVGGYDDLYALDQAGKLDPMLAD</sequence>
<protein>
    <recommendedName>
        <fullName evidence="7">Glutaredoxin</fullName>
    </recommendedName>
</protein>
<reference evidence="9 10" key="1">
    <citation type="submission" date="2020-08" db="EMBL/GenBank/DDBJ databases">
        <title>Genomic Encyclopedia of Type Strains, Phase IV (KMG-IV): sequencing the most valuable type-strain genomes for metagenomic binning, comparative biology and taxonomic classification.</title>
        <authorList>
            <person name="Goeker M."/>
        </authorList>
    </citation>
    <scope>NUCLEOTIDE SEQUENCE [LARGE SCALE GENOMIC DNA]</scope>
    <source>
        <strain evidence="9 10">DSM 102850</strain>
    </source>
</reference>
<proteinExistence type="inferred from homology"/>
<evidence type="ECO:0000256" key="7">
    <source>
        <dbReference type="RuleBase" id="RU364065"/>
    </source>
</evidence>
<dbReference type="GO" id="GO:0045454">
    <property type="term" value="P:cell redox homeostasis"/>
    <property type="evidence" value="ECO:0007669"/>
    <property type="project" value="InterPro"/>
</dbReference>